<evidence type="ECO:0000313" key="3">
    <source>
        <dbReference type="Proteomes" id="UP000812966"/>
    </source>
</evidence>
<dbReference type="Gene3D" id="3.40.50.720">
    <property type="entry name" value="NAD(P)-binding Rossmann-like Domain"/>
    <property type="match status" value="1"/>
</dbReference>
<comment type="similarity">
    <text evidence="1">Belongs to the short-chain dehydrogenases/reductases (SDR) family.</text>
</comment>
<evidence type="ECO:0008006" key="4">
    <source>
        <dbReference type="Google" id="ProtNLM"/>
    </source>
</evidence>
<evidence type="ECO:0000313" key="2">
    <source>
        <dbReference type="EMBL" id="KAG7527785.1"/>
    </source>
</evidence>
<sequence length="309" mass="33780">MSSTPQQQPPNPARRDFANKSHAASYDYISPLKLDLSGRHVLVTGAAHEDGVGFATALAFARAGAAVIVLADLRGVAEERAESLRAAARAAGRGKEPVVLCREVDIAKLDSVKALLDSIDTSLGGKLDVLVNNAAHQEPYAKLLDSDPEVDWRTWEVNVNGLVNMSRTFLPLLLAAHSNSKAGLCTMINVSSSGALSVRPGSSHYRSSKLAVLRWTESLQLDYSPEGLICYCVNPGAIKTQITVNEPSELRDRLPHKVDVAGDTICWLASERREWLGGRYVSCPWDMEELMSRREEIVEGDKLKVRMVY</sequence>
<dbReference type="EMBL" id="JABELV010000229">
    <property type="protein sequence ID" value="KAG7527785.1"/>
    <property type="molecule type" value="Genomic_DNA"/>
</dbReference>
<dbReference type="InterPro" id="IPR002347">
    <property type="entry name" value="SDR_fam"/>
</dbReference>
<dbReference type="PANTHER" id="PTHR43975">
    <property type="entry name" value="ZGC:101858"/>
    <property type="match status" value="1"/>
</dbReference>
<proteinExistence type="inferred from homology"/>
<organism evidence="2 3">
    <name type="scientific">Filobasidium floriforme</name>
    <dbReference type="NCBI Taxonomy" id="5210"/>
    <lineage>
        <taxon>Eukaryota</taxon>
        <taxon>Fungi</taxon>
        <taxon>Dikarya</taxon>
        <taxon>Basidiomycota</taxon>
        <taxon>Agaricomycotina</taxon>
        <taxon>Tremellomycetes</taxon>
        <taxon>Filobasidiales</taxon>
        <taxon>Filobasidiaceae</taxon>
        <taxon>Filobasidium</taxon>
    </lineage>
</organism>
<dbReference type="SUPFAM" id="SSF51735">
    <property type="entry name" value="NAD(P)-binding Rossmann-fold domains"/>
    <property type="match status" value="1"/>
</dbReference>
<dbReference type="Proteomes" id="UP000812966">
    <property type="component" value="Unassembled WGS sequence"/>
</dbReference>
<accession>A0A8K0JGZ2</accession>
<dbReference type="PANTHER" id="PTHR43975:SF2">
    <property type="entry name" value="EG:BACR7A4.14 PROTEIN-RELATED"/>
    <property type="match status" value="1"/>
</dbReference>
<comment type="caution">
    <text evidence="2">The sequence shown here is derived from an EMBL/GenBank/DDBJ whole genome shotgun (WGS) entry which is preliminary data.</text>
</comment>
<keyword evidence="3" id="KW-1185">Reference proteome</keyword>
<dbReference type="CDD" id="cd05233">
    <property type="entry name" value="SDR_c"/>
    <property type="match status" value="1"/>
</dbReference>
<gene>
    <name evidence="2" type="ORF">FFLO_06592</name>
</gene>
<name>A0A8K0JGZ2_9TREE</name>
<dbReference type="AlphaFoldDB" id="A0A8K0JGZ2"/>
<dbReference type="PRINTS" id="PR00080">
    <property type="entry name" value="SDRFAMILY"/>
</dbReference>
<dbReference type="Pfam" id="PF00106">
    <property type="entry name" value="adh_short"/>
    <property type="match status" value="1"/>
</dbReference>
<reference evidence="2" key="1">
    <citation type="submission" date="2020-04" db="EMBL/GenBank/DDBJ databases">
        <title>Analysis of mating type loci in Filobasidium floriforme.</title>
        <authorList>
            <person name="Nowrousian M."/>
        </authorList>
    </citation>
    <scope>NUCLEOTIDE SEQUENCE</scope>
    <source>
        <strain evidence="2">CBS 6242</strain>
    </source>
</reference>
<evidence type="ECO:0000256" key="1">
    <source>
        <dbReference type="RuleBase" id="RU000363"/>
    </source>
</evidence>
<protein>
    <recommendedName>
        <fullName evidence="4">NAD(P)-binding protein</fullName>
    </recommendedName>
</protein>
<dbReference type="PRINTS" id="PR00081">
    <property type="entry name" value="GDHRDH"/>
</dbReference>
<dbReference type="InterPro" id="IPR036291">
    <property type="entry name" value="NAD(P)-bd_dom_sf"/>
</dbReference>